<dbReference type="InterPro" id="IPR016181">
    <property type="entry name" value="Acyl_CoA_acyltransferase"/>
</dbReference>
<dbReference type="Pfam" id="PF00583">
    <property type="entry name" value="Acetyltransf_1"/>
    <property type="match status" value="1"/>
</dbReference>
<dbReference type="SUPFAM" id="SSF55729">
    <property type="entry name" value="Acyl-CoA N-acyltransferases (Nat)"/>
    <property type="match status" value="1"/>
</dbReference>
<keyword evidence="4" id="KW-0689">Ribosomal protein</keyword>
<dbReference type="PROSITE" id="PS51186">
    <property type="entry name" value="GNAT"/>
    <property type="match status" value="1"/>
</dbReference>
<keyword evidence="2" id="KW-0012">Acyltransferase</keyword>
<keyword evidence="4" id="KW-0687">Ribonucleoprotein</keyword>
<sequence length="154" mass="16378">MKVREAVLADAQEISGFLQELATLGKRSLPSDEAYVRAHYIAHADNIRCSVVEDVDGALLGLQILKRASQDNAYGVTPGWGIIGTHVQPSAGRRGVGRALFAATLEAARKAGLEKIDATIGASNPEGLGYYEAIGFRTYKTNESSVSKCLELAA</sequence>
<dbReference type="Gene3D" id="3.40.630.30">
    <property type="match status" value="1"/>
</dbReference>
<evidence type="ECO:0000256" key="2">
    <source>
        <dbReference type="ARBA" id="ARBA00023315"/>
    </source>
</evidence>
<dbReference type="EMBL" id="FOSK01000008">
    <property type="protein sequence ID" value="SFK73977.1"/>
    <property type="molecule type" value="Genomic_DNA"/>
</dbReference>
<gene>
    <name evidence="4" type="ORF">SAMN04488518_108253</name>
</gene>
<evidence type="ECO:0000259" key="3">
    <source>
        <dbReference type="PROSITE" id="PS51186"/>
    </source>
</evidence>
<keyword evidence="1" id="KW-0808">Transferase</keyword>
<reference evidence="4 5" key="1">
    <citation type="submission" date="2016-10" db="EMBL/GenBank/DDBJ databases">
        <authorList>
            <person name="Varghese N."/>
            <person name="Submissions S."/>
        </authorList>
    </citation>
    <scope>NUCLEOTIDE SEQUENCE [LARGE SCALE GENOMIC DNA]</scope>
    <source>
        <strain evidence="4 5">DSM 16392</strain>
    </source>
</reference>
<dbReference type="GO" id="GO:0005840">
    <property type="term" value="C:ribosome"/>
    <property type="evidence" value="ECO:0007669"/>
    <property type="project" value="UniProtKB-KW"/>
</dbReference>
<dbReference type="RefSeq" id="WP_093521104.1">
    <property type="nucleotide sequence ID" value="NZ_FOSK01000008.1"/>
</dbReference>
<feature type="domain" description="N-acetyltransferase" evidence="3">
    <location>
        <begin position="1"/>
        <end position="153"/>
    </location>
</feature>
<dbReference type="CDD" id="cd04301">
    <property type="entry name" value="NAT_SF"/>
    <property type="match status" value="1"/>
</dbReference>
<accession>A0A1I4C0N8</accession>
<evidence type="ECO:0000313" key="4">
    <source>
        <dbReference type="EMBL" id="SFK73977.1"/>
    </source>
</evidence>
<evidence type="ECO:0000313" key="5">
    <source>
        <dbReference type="Proteomes" id="UP000199598"/>
    </source>
</evidence>
<dbReference type="Proteomes" id="UP000199598">
    <property type="component" value="Unassembled WGS sequence"/>
</dbReference>
<name>A0A1I4C0N8_9HYPH</name>
<keyword evidence="5" id="KW-1185">Reference proteome</keyword>
<evidence type="ECO:0000256" key="1">
    <source>
        <dbReference type="ARBA" id="ARBA00022679"/>
    </source>
</evidence>
<organism evidence="4 5">
    <name type="scientific">Pseudovibrio ascidiaceicola</name>
    <dbReference type="NCBI Taxonomy" id="285279"/>
    <lineage>
        <taxon>Bacteria</taxon>
        <taxon>Pseudomonadati</taxon>
        <taxon>Pseudomonadota</taxon>
        <taxon>Alphaproteobacteria</taxon>
        <taxon>Hyphomicrobiales</taxon>
        <taxon>Stappiaceae</taxon>
        <taxon>Pseudovibrio</taxon>
    </lineage>
</organism>
<dbReference type="PANTHER" id="PTHR43877">
    <property type="entry name" value="AMINOALKYLPHOSPHONATE N-ACETYLTRANSFERASE-RELATED-RELATED"/>
    <property type="match status" value="1"/>
</dbReference>
<dbReference type="InterPro" id="IPR000182">
    <property type="entry name" value="GNAT_dom"/>
</dbReference>
<proteinExistence type="predicted"/>
<dbReference type="InterPro" id="IPR050832">
    <property type="entry name" value="Bact_Acetyltransf"/>
</dbReference>
<comment type="caution">
    <text evidence="4">The sequence shown here is derived from an EMBL/GenBank/DDBJ whole genome shotgun (WGS) entry which is preliminary data.</text>
</comment>
<protein>
    <submittedName>
        <fullName evidence="4">Ribosomal protein S18 acetylase RimI</fullName>
    </submittedName>
</protein>